<dbReference type="PROSITE" id="PS50048">
    <property type="entry name" value="ZN2_CY6_FUNGAL_2"/>
    <property type="match status" value="1"/>
</dbReference>
<feature type="region of interest" description="Disordered" evidence="4">
    <location>
        <begin position="59"/>
        <end position="85"/>
    </location>
</feature>
<gene>
    <name evidence="6" type="ORF">SEPCBS57363_001439</name>
</gene>
<organism evidence="6 7">
    <name type="scientific">Sporothrix epigloea</name>
    <dbReference type="NCBI Taxonomy" id="1892477"/>
    <lineage>
        <taxon>Eukaryota</taxon>
        <taxon>Fungi</taxon>
        <taxon>Dikarya</taxon>
        <taxon>Ascomycota</taxon>
        <taxon>Pezizomycotina</taxon>
        <taxon>Sordariomycetes</taxon>
        <taxon>Sordariomycetidae</taxon>
        <taxon>Ophiostomatales</taxon>
        <taxon>Ophiostomataceae</taxon>
        <taxon>Sporothrix</taxon>
    </lineage>
</organism>
<evidence type="ECO:0000256" key="4">
    <source>
        <dbReference type="SAM" id="MobiDB-lite"/>
    </source>
</evidence>
<dbReference type="InterPro" id="IPR001138">
    <property type="entry name" value="Zn2Cys6_DnaBD"/>
</dbReference>
<dbReference type="Proteomes" id="UP001642501">
    <property type="component" value="Unassembled WGS sequence"/>
</dbReference>
<feature type="region of interest" description="Disordered" evidence="4">
    <location>
        <begin position="230"/>
        <end position="347"/>
    </location>
</feature>
<feature type="compositionally biased region" description="Low complexity" evidence="4">
    <location>
        <begin position="937"/>
        <end position="947"/>
    </location>
</feature>
<keyword evidence="1" id="KW-0805">Transcription regulation</keyword>
<accession>A0ABP0DAB4</accession>
<dbReference type="CDD" id="cd12148">
    <property type="entry name" value="fungal_TF_MHR"/>
    <property type="match status" value="1"/>
</dbReference>
<feature type="compositionally biased region" description="Polar residues" evidence="4">
    <location>
        <begin position="303"/>
        <end position="312"/>
    </location>
</feature>
<evidence type="ECO:0000256" key="2">
    <source>
        <dbReference type="ARBA" id="ARBA00023163"/>
    </source>
</evidence>
<evidence type="ECO:0000256" key="3">
    <source>
        <dbReference type="ARBA" id="ARBA00023242"/>
    </source>
</evidence>
<feature type="compositionally biased region" description="Low complexity" evidence="4">
    <location>
        <begin position="141"/>
        <end position="164"/>
    </location>
</feature>
<feature type="compositionally biased region" description="Gly residues" evidence="4">
    <location>
        <begin position="288"/>
        <end position="302"/>
    </location>
</feature>
<feature type="region of interest" description="Disordered" evidence="4">
    <location>
        <begin position="921"/>
        <end position="947"/>
    </location>
</feature>
<evidence type="ECO:0000256" key="1">
    <source>
        <dbReference type="ARBA" id="ARBA00023015"/>
    </source>
</evidence>
<dbReference type="EMBL" id="CAWUOM010000015">
    <property type="protein sequence ID" value="CAK7265160.1"/>
    <property type="molecule type" value="Genomic_DNA"/>
</dbReference>
<feature type="compositionally biased region" description="Low complexity" evidence="4">
    <location>
        <begin position="115"/>
        <end position="124"/>
    </location>
</feature>
<dbReference type="SMART" id="SM00066">
    <property type="entry name" value="GAL4"/>
    <property type="match status" value="1"/>
</dbReference>
<dbReference type="CDD" id="cd00067">
    <property type="entry name" value="GAL4"/>
    <property type="match status" value="1"/>
</dbReference>
<feature type="region of interest" description="Disordered" evidence="4">
    <location>
        <begin position="107"/>
        <end position="173"/>
    </location>
</feature>
<feature type="compositionally biased region" description="Polar residues" evidence="4">
    <location>
        <begin position="246"/>
        <end position="258"/>
    </location>
</feature>
<feature type="domain" description="Zn(2)-C6 fungal-type" evidence="5">
    <location>
        <begin position="27"/>
        <end position="60"/>
    </location>
</feature>
<keyword evidence="3" id="KW-0539">Nucleus</keyword>
<dbReference type="SUPFAM" id="SSF57701">
    <property type="entry name" value="Zn2/Cys6 DNA-binding domain"/>
    <property type="match status" value="1"/>
</dbReference>
<reference evidence="6 7" key="1">
    <citation type="submission" date="2024-01" db="EMBL/GenBank/DDBJ databases">
        <authorList>
            <person name="Allen C."/>
            <person name="Tagirdzhanova G."/>
        </authorList>
    </citation>
    <scope>NUCLEOTIDE SEQUENCE [LARGE SCALE GENOMIC DNA]</scope>
    <source>
        <strain evidence="6 7">CBS 573.63</strain>
    </source>
</reference>
<feature type="region of interest" description="Disordered" evidence="4">
    <location>
        <begin position="841"/>
        <end position="884"/>
    </location>
</feature>
<keyword evidence="7" id="KW-1185">Reference proteome</keyword>
<evidence type="ECO:0000313" key="7">
    <source>
        <dbReference type="Proteomes" id="UP001642501"/>
    </source>
</evidence>
<dbReference type="InterPro" id="IPR036864">
    <property type="entry name" value="Zn2-C6_fun-type_DNA-bd_sf"/>
</dbReference>
<evidence type="ECO:0000259" key="5">
    <source>
        <dbReference type="PROSITE" id="PS50048"/>
    </source>
</evidence>
<dbReference type="PANTHER" id="PTHR47840">
    <property type="entry name" value="ZN(II)2CYS6 TRANSCRIPTION FACTOR (EUROFUNG)-RELATED"/>
    <property type="match status" value="1"/>
</dbReference>
<dbReference type="Pfam" id="PF00172">
    <property type="entry name" value="Zn_clus"/>
    <property type="match status" value="1"/>
</dbReference>
<feature type="compositionally biased region" description="Polar residues" evidence="4">
    <location>
        <begin position="921"/>
        <end position="936"/>
    </location>
</feature>
<comment type="caution">
    <text evidence="6">The sequence shown here is derived from an EMBL/GenBank/DDBJ whole genome shotgun (WGS) entry which is preliminary data.</text>
</comment>
<sequence length="1052" mass="115192">MASPASDLTPSQLHEARRRKVRKGTHSCWECRRRKIRCQYASPDDIICIGCQARGSPCRSQEFADETPLPSQLQEQQQAPEKKVAQRLERLESMMEQLMTHIMAGPVQQHHHQQPHQLHQEQQQPGTFKTGPATPQNGHWPSSAGPSSAAHSDASDTASSTHRSVAAPTCYGDQESLEIDDENYKDPVDIVAHVCPKARARQGYGTLDVLDTSTADDTPVAALLGIQDSLSGHKRSGEGSNRGGLTPNSYDNPISRNSHIGIDAADSAATIPESSSNTVASVGRDMSTGGGGNPADRPGGGHANTNGKTVRTSFDKSVPSNAAANTATKDSLTSMHHTRPVDPVSEEWRRRQHLSRLLLSLFPTQEDINTIISSPPSQYVVSLFYSKENVTSGRCEPPSKLHEVPPLTSHPAVIARRLLQLTLCMQQMAPCFLSAKKLQFKEPVAKVMDRIFGVVSHTVASNEEMIGSLEGLQCLILLGQQQSNAGQLRKAWLSYRRAMSLAQLMGLDRGNTRALKSCDPTSDPRTWPTPSALWYRINSCDRYVSLLLGLRAGCQDDDGYSTLKASAANNASPDCIEKEEKETPEETLEKMHTILTGRIIERNHGKISLEQSYAVTRAIDAELRTAASRNLDPLWWELPVCEPYARPDSIYNAMRRSIVQVHHHCILILLHLPYMLRGEHPAAAAARMMATSTSTSPVRYNESMTTLGNGSSSADARRSYNGTYAYSKATCLHSSRAVLCRFMQLRQLGNTAFACRHVDYASLIAAMTLIIGYLGPRPALDSDPNILIAFDKQLQQDRDMIQQVHERLEHIGRVKDEKLSRESAATIEKLMPILDLVAKKPGQKRTAATTSESTAVQEYTASEESLQGHSMRSTASPSDGSFNMRTDADNPYAFTGSALRLDVPYFGTVNIHTNATTGISSLAPEYNQQPPERTFSQHQQQQQQQQQHYDFLTSPTANLPVLDWSSSLSQGSQETADLNAMMIDFDSMPMTGDGGGMTSGNMNNNGNLFGFGSVPAFPDMTGPSEEWVMQGVDTTYWSLLNGGGGTFGGQMG</sequence>
<feature type="compositionally biased region" description="Polar residues" evidence="4">
    <location>
        <begin position="318"/>
        <end position="335"/>
    </location>
</feature>
<proteinExistence type="predicted"/>
<dbReference type="Gene3D" id="4.10.240.10">
    <property type="entry name" value="Zn(2)-C6 fungal-type DNA-binding domain"/>
    <property type="match status" value="1"/>
</dbReference>
<dbReference type="PROSITE" id="PS00463">
    <property type="entry name" value="ZN2_CY6_FUNGAL_1"/>
    <property type="match status" value="1"/>
</dbReference>
<feature type="compositionally biased region" description="Polar residues" evidence="4">
    <location>
        <begin position="69"/>
        <end position="79"/>
    </location>
</feature>
<keyword evidence="2" id="KW-0804">Transcription</keyword>
<name>A0ABP0DAB4_9PEZI</name>
<feature type="compositionally biased region" description="Polar residues" evidence="4">
    <location>
        <begin position="846"/>
        <end position="884"/>
    </location>
</feature>
<dbReference type="PANTHER" id="PTHR47840:SF1">
    <property type="entry name" value="ZN(II)2CYS6 TRANSCRIPTION FACTOR (EUROFUNG)"/>
    <property type="match status" value="1"/>
</dbReference>
<evidence type="ECO:0000313" key="6">
    <source>
        <dbReference type="EMBL" id="CAK7265160.1"/>
    </source>
</evidence>
<protein>
    <recommendedName>
        <fullName evidence="5">Zn(2)-C6 fungal-type domain-containing protein</fullName>
    </recommendedName>
</protein>